<evidence type="ECO:0000313" key="2">
    <source>
        <dbReference type="Proteomes" id="UP001199916"/>
    </source>
</evidence>
<dbReference type="EMBL" id="JAJNBZ010000007">
    <property type="protein sequence ID" value="MCE5169972.1"/>
    <property type="molecule type" value="Genomic_DNA"/>
</dbReference>
<keyword evidence="2" id="KW-1185">Reference proteome</keyword>
<dbReference type="RefSeq" id="WP_026011314.1">
    <property type="nucleotide sequence ID" value="NZ_JAJNBZ010000007.1"/>
</dbReference>
<evidence type="ECO:0000313" key="1">
    <source>
        <dbReference type="EMBL" id="MCE5169972.1"/>
    </source>
</evidence>
<organism evidence="1 2">
    <name type="scientific">Paenibacillus profundus</name>
    <dbReference type="NCBI Taxonomy" id="1173085"/>
    <lineage>
        <taxon>Bacteria</taxon>
        <taxon>Bacillati</taxon>
        <taxon>Bacillota</taxon>
        <taxon>Bacilli</taxon>
        <taxon>Bacillales</taxon>
        <taxon>Paenibacillaceae</taxon>
        <taxon>Paenibacillus</taxon>
    </lineage>
</organism>
<comment type="caution">
    <text evidence="1">The sequence shown here is derived from an EMBL/GenBank/DDBJ whole genome shotgun (WGS) entry which is preliminary data.</text>
</comment>
<reference evidence="1 2" key="1">
    <citation type="submission" date="2021-11" db="EMBL/GenBank/DDBJ databases">
        <title>Draft genome sequence of Paenibacillus profundus YoMME, a new Gram-positive bacteria with exoelectrogenic properties.</title>
        <authorList>
            <person name="Hubenova Y."/>
            <person name="Hubenova E."/>
            <person name="Manasiev Y."/>
            <person name="Peykov S."/>
            <person name="Mitov M."/>
        </authorList>
    </citation>
    <scope>NUCLEOTIDE SEQUENCE [LARGE SCALE GENOMIC DNA]</scope>
    <source>
        <strain evidence="1 2">YoMME</strain>
    </source>
</reference>
<gene>
    <name evidence="1" type="ORF">LQV63_11690</name>
</gene>
<protein>
    <submittedName>
        <fullName evidence="1">Uncharacterized protein</fullName>
    </submittedName>
</protein>
<sequence>MAFGITRTELSVWKERVKRGELAYLTHYWLDDRFPGIKTVTKVGCSDLQRLTEWCAAHGLNPKYIHHRPPFPHFDLMGPKQQQILAEAGLHDHLERFNLL</sequence>
<dbReference type="Proteomes" id="UP001199916">
    <property type="component" value="Unassembled WGS sequence"/>
</dbReference>
<accession>A0ABS8YIE5</accession>
<name>A0ABS8YIE5_9BACL</name>
<proteinExistence type="predicted"/>